<dbReference type="InterPro" id="IPR011989">
    <property type="entry name" value="ARM-like"/>
</dbReference>
<comment type="caution">
    <text evidence="2">The sequence shown here is derived from an EMBL/GenBank/DDBJ whole genome shotgun (WGS) entry which is preliminary data.</text>
</comment>
<evidence type="ECO:0000256" key="1">
    <source>
        <dbReference type="SAM" id="MobiDB-lite"/>
    </source>
</evidence>
<gene>
    <name evidence="2" type="ORF">DYB36_008371</name>
</gene>
<sequence>MDNKDDQDAEHKSDEDEAKKTTQRVGPRSMLEGTEDDKVEYRSISAMSAAAPPAFGRSFGHMHGPALGLPAPFSMRKAVSAVPKASQFAAVPAPSTIPMLDTTSYANTSVKPLPAAPFRLELHSHFHVKNSSVQRVCMVIGQKLLDLGTDFVFKPLKGKWKVSKVDGSSMVEFNVALFKTGEAEHVVEFQRRQGDIVSMMHLYGEVAQACKKQQMLTGAGALKPLKHTRPAASPTSPQSAPWSTSDDMKAAVQSIHQMMASHHHDVQIQGILASISLSSVTSTYRDCLSPLVPLLVSLAHSTVDQVKRCASFALARLCNDPECRRAFMNSDGWELVVKLAAGGAGISLDCQRESLHVLEILCPLYSHELSGADGAAAVLTLLQDWQSIPDPRLKKHACGAHHALKAAGMLAQ</sequence>
<organism evidence="2 3">
    <name type="scientific">Aphanomyces astaci</name>
    <name type="common">Crayfish plague agent</name>
    <dbReference type="NCBI Taxonomy" id="112090"/>
    <lineage>
        <taxon>Eukaryota</taxon>
        <taxon>Sar</taxon>
        <taxon>Stramenopiles</taxon>
        <taxon>Oomycota</taxon>
        <taxon>Saprolegniomycetes</taxon>
        <taxon>Saprolegniales</taxon>
        <taxon>Verrucalvaceae</taxon>
        <taxon>Aphanomyces</taxon>
    </lineage>
</organism>
<name>A0A397ABF3_APHAT</name>
<evidence type="ECO:0000313" key="3">
    <source>
        <dbReference type="Proteomes" id="UP000265427"/>
    </source>
</evidence>
<proteinExistence type="predicted"/>
<feature type="compositionally biased region" description="Basic and acidic residues" evidence="1">
    <location>
        <begin position="1"/>
        <end position="20"/>
    </location>
</feature>
<protein>
    <submittedName>
        <fullName evidence="2">Uncharacterized protein</fullName>
    </submittedName>
</protein>
<dbReference type="AlphaFoldDB" id="A0A397ABF3"/>
<dbReference type="InterPro" id="IPR016024">
    <property type="entry name" value="ARM-type_fold"/>
</dbReference>
<feature type="region of interest" description="Disordered" evidence="1">
    <location>
        <begin position="1"/>
        <end position="37"/>
    </location>
</feature>
<accession>A0A397ABF3</accession>
<feature type="compositionally biased region" description="Low complexity" evidence="1">
    <location>
        <begin position="230"/>
        <end position="244"/>
    </location>
</feature>
<evidence type="ECO:0000313" key="2">
    <source>
        <dbReference type="EMBL" id="RHY03208.1"/>
    </source>
</evidence>
<dbReference type="Proteomes" id="UP000265427">
    <property type="component" value="Unassembled WGS sequence"/>
</dbReference>
<reference evidence="2 3" key="1">
    <citation type="submission" date="2018-08" db="EMBL/GenBank/DDBJ databases">
        <title>Aphanomyces genome sequencing and annotation.</title>
        <authorList>
            <person name="Minardi D."/>
            <person name="Oidtmann B."/>
            <person name="Van Der Giezen M."/>
            <person name="Studholme D.J."/>
        </authorList>
    </citation>
    <scope>NUCLEOTIDE SEQUENCE [LARGE SCALE GENOMIC DNA]</scope>
    <source>
        <strain evidence="2 3">Kv</strain>
    </source>
</reference>
<dbReference type="EMBL" id="QUSZ01007206">
    <property type="protein sequence ID" value="RHY03208.1"/>
    <property type="molecule type" value="Genomic_DNA"/>
</dbReference>
<dbReference type="VEuPathDB" id="FungiDB:H257_03854"/>
<dbReference type="SUPFAM" id="SSF48371">
    <property type="entry name" value="ARM repeat"/>
    <property type="match status" value="1"/>
</dbReference>
<dbReference type="Gene3D" id="1.25.10.10">
    <property type="entry name" value="Leucine-rich Repeat Variant"/>
    <property type="match status" value="1"/>
</dbReference>
<feature type="region of interest" description="Disordered" evidence="1">
    <location>
        <begin position="225"/>
        <end position="244"/>
    </location>
</feature>